<dbReference type="EMBL" id="PNHK01000004">
    <property type="protein sequence ID" value="PMD04831.1"/>
    <property type="molecule type" value="Genomic_DNA"/>
</dbReference>
<dbReference type="Proteomes" id="UP000235598">
    <property type="component" value="Unassembled WGS sequence"/>
</dbReference>
<dbReference type="GO" id="GO:0004175">
    <property type="term" value="F:endopeptidase activity"/>
    <property type="evidence" value="ECO:0007669"/>
    <property type="project" value="UniProtKB-ARBA"/>
</dbReference>
<keyword evidence="3" id="KW-0482">Metalloprotease</keyword>
<gene>
    <name evidence="3" type="ORF">CJ199_10750</name>
</gene>
<accession>A0A2N6VKZ7</accession>
<dbReference type="GO" id="GO:0006508">
    <property type="term" value="P:proteolysis"/>
    <property type="evidence" value="ECO:0007669"/>
    <property type="project" value="UniProtKB-KW"/>
</dbReference>
<feature type="transmembrane region" description="Helical" evidence="1">
    <location>
        <begin position="24"/>
        <end position="44"/>
    </location>
</feature>
<evidence type="ECO:0000256" key="1">
    <source>
        <dbReference type="SAM" id="Phobius"/>
    </source>
</evidence>
<evidence type="ECO:0000259" key="2">
    <source>
        <dbReference type="Pfam" id="PF02517"/>
    </source>
</evidence>
<proteinExistence type="predicted"/>
<dbReference type="Pfam" id="PF02517">
    <property type="entry name" value="Rce1-like"/>
    <property type="match status" value="1"/>
</dbReference>
<reference evidence="3 4" key="1">
    <citation type="submission" date="2017-09" db="EMBL/GenBank/DDBJ databases">
        <title>Bacterial strain isolated from the female urinary microbiota.</title>
        <authorList>
            <person name="Thomas-White K."/>
            <person name="Kumar N."/>
            <person name="Forster S."/>
            <person name="Putonti C."/>
            <person name="Lawley T."/>
            <person name="Wolfe A.J."/>
        </authorList>
    </citation>
    <scope>NUCLEOTIDE SEQUENCE [LARGE SCALE GENOMIC DNA]</scope>
    <source>
        <strain evidence="3 4">UMB1301</strain>
    </source>
</reference>
<dbReference type="PANTHER" id="PTHR43592:SF15">
    <property type="entry name" value="CAAX AMINO TERMINAL PROTEASE FAMILY PROTEIN"/>
    <property type="match status" value="1"/>
</dbReference>
<dbReference type="InterPro" id="IPR003675">
    <property type="entry name" value="Rce1/LyrA-like_dom"/>
</dbReference>
<protein>
    <submittedName>
        <fullName evidence="3">CPBP family intramembrane metalloprotease</fullName>
    </submittedName>
</protein>
<sequence>MFGMGAGALVGGLFLGLIVKSGSWIAFGVAVFGALGGLGTLWFGMRHRMKWTLSDLGFRTSAHSLWHLLWWAPLTLLLSAISSAVVGSLFEGAPGERGLDESMHLGTVPKIAVVFCSGIALPFLEEIVFRRVLLDWLQRFTPVWVAGLISVLVFSLAHVAPPLMIYTLFLGTSLTLARFWFKTMKAPFLIHAFNNLVVSIIALVAI</sequence>
<name>A0A2N6VKZ7_9MICO</name>
<comment type="caution">
    <text evidence="3">The sequence shown here is derived from an EMBL/GenBank/DDBJ whole genome shotgun (WGS) entry which is preliminary data.</text>
</comment>
<organism evidence="3 4">
    <name type="scientific">Brevibacterium paucivorans</name>
    <dbReference type="NCBI Taxonomy" id="170994"/>
    <lineage>
        <taxon>Bacteria</taxon>
        <taxon>Bacillati</taxon>
        <taxon>Actinomycetota</taxon>
        <taxon>Actinomycetes</taxon>
        <taxon>Micrococcales</taxon>
        <taxon>Brevibacteriaceae</taxon>
        <taxon>Brevibacterium</taxon>
    </lineage>
</organism>
<evidence type="ECO:0000313" key="3">
    <source>
        <dbReference type="EMBL" id="PMD04831.1"/>
    </source>
</evidence>
<feature type="transmembrane region" description="Helical" evidence="1">
    <location>
        <begin position="102"/>
        <end position="124"/>
    </location>
</feature>
<feature type="domain" description="CAAX prenyl protease 2/Lysostaphin resistance protein A-like" evidence="2">
    <location>
        <begin position="111"/>
        <end position="197"/>
    </location>
</feature>
<feature type="transmembrane region" description="Helical" evidence="1">
    <location>
        <begin position="188"/>
        <end position="205"/>
    </location>
</feature>
<dbReference type="GO" id="GO:0008237">
    <property type="term" value="F:metallopeptidase activity"/>
    <property type="evidence" value="ECO:0007669"/>
    <property type="project" value="UniProtKB-KW"/>
</dbReference>
<dbReference type="AlphaFoldDB" id="A0A2N6VKZ7"/>
<evidence type="ECO:0000313" key="4">
    <source>
        <dbReference type="Proteomes" id="UP000235598"/>
    </source>
</evidence>
<keyword evidence="1" id="KW-0472">Membrane</keyword>
<feature type="transmembrane region" description="Helical" evidence="1">
    <location>
        <begin position="65"/>
        <end position="90"/>
    </location>
</feature>
<dbReference type="PANTHER" id="PTHR43592">
    <property type="entry name" value="CAAX AMINO TERMINAL PROTEASE"/>
    <property type="match status" value="1"/>
</dbReference>
<keyword evidence="3" id="KW-0645">Protease</keyword>
<keyword evidence="1" id="KW-1133">Transmembrane helix</keyword>
<feature type="transmembrane region" description="Helical" evidence="1">
    <location>
        <begin position="136"/>
        <end position="157"/>
    </location>
</feature>
<keyword evidence="1" id="KW-0812">Transmembrane</keyword>
<dbReference type="GO" id="GO:0080120">
    <property type="term" value="P:CAAX-box protein maturation"/>
    <property type="evidence" value="ECO:0007669"/>
    <property type="project" value="UniProtKB-ARBA"/>
</dbReference>
<keyword evidence="3" id="KW-0378">Hydrolase</keyword>